<reference evidence="2 3" key="1">
    <citation type="submission" date="2020-04" db="EMBL/GenBank/DDBJ databases">
        <authorList>
            <person name="Wallbank WR R."/>
            <person name="Pardo Diaz C."/>
            <person name="Kozak K."/>
            <person name="Martin S."/>
            <person name="Jiggins C."/>
            <person name="Moest M."/>
            <person name="Warren A I."/>
            <person name="Byers J.R.P. K."/>
            <person name="Montejo-Kovacevich G."/>
            <person name="Yen C E."/>
        </authorList>
    </citation>
    <scope>NUCLEOTIDE SEQUENCE [LARGE SCALE GENOMIC DNA]</scope>
</reference>
<accession>A0A8S0YPR7</accession>
<organism evidence="2 3">
    <name type="scientific">Arctia plantaginis</name>
    <name type="common">Wood tiger moth</name>
    <name type="synonym">Phalaena plantaginis</name>
    <dbReference type="NCBI Taxonomy" id="874455"/>
    <lineage>
        <taxon>Eukaryota</taxon>
        <taxon>Metazoa</taxon>
        <taxon>Ecdysozoa</taxon>
        <taxon>Arthropoda</taxon>
        <taxon>Hexapoda</taxon>
        <taxon>Insecta</taxon>
        <taxon>Pterygota</taxon>
        <taxon>Neoptera</taxon>
        <taxon>Endopterygota</taxon>
        <taxon>Lepidoptera</taxon>
        <taxon>Glossata</taxon>
        <taxon>Ditrysia</taxon>
        <taxon>Noctuoidea</taxon>
        <taxon>Erebidae</taxon>
        <taxon>Arctiinae</taxon>
        <taxon>Arctia</taxon>
    </lineage>
</organism>
<keyword evidence="1" id="KW-0732">Signal</keyword>
<feature type="chain" id="PRO_5035725767" evidence="1">
    <location>
        <begin position="19"/>
        <end position="223"/>
    </location>
</feature>
<sequence>MILFLLLPVMSLASRSTGVSTLIPPPLYVESYREITNADQIIQDNILSMDGHIPLLNDSRRSYAEITHVIFNIANIIAHSCFRPVYENIYQDIINYTLTEALGQPQEVVETAKELFTTLDDKTLKIQKLIIEITKAESNDVVADALINKIITNDPKEYKLEAEVLLAAGASAKKFNEMKDTFHDVAKSSESHKYIIRGTQELKALILSLTSAIHLIKTDSIKC</sequence>
<evidence type="ECO:0000256" key="1">
    <source>
        <dbReference type="SAM" id="SignalP"/>
    </source>
</evidence>
<evidence type="ECO:0000313" key="2">
    <source>
        <dbReference type="EMBL" id="CAB3221654.1"/>
    </source>
</evidence>
<evidence type="ECO:0000313" key="3">
    <source>
        <dbReference type="Proteomes" id="UP000494256"/>
    </source>
</evidence>
<comment type="caution">
    <text evidence="2">The sequence shown here is derived from an EMBL/GenBank/DDBJ whole genome shotgun (WGS) entry which is preliminary data.</text>
</comment>
<feature type="signal peptide" evidence="1">
    <location>
        <begin position="1"/>
        <end position="18"/>
    </location>
</feature>
<proteinExistence type="predicted"/>
<dbReference type="AlphaFoldDB" id="A0A8S0YPR7"/>
<protein>
    <submittedName>
        <fullName evidence="2">Uncharacterized protein</fullName>
    </submittedName>
</protein>
<dbReference type="EMBL" id="CADEBD010000046">
    <property type="protein sequence ID" value="CAB3221654.1"/>
    <property type="molecule type" value="Genomic_DNA"/>
</dbReference>
<gene>
    <name evidence="2" type="ORF">APLA_LOCUS933</name>
</gene>
<name>A0A8S0YPR7_ARCPL</name>
<dbReference type="Proteomes" id="UP000494256">
    <property type="component" value="Unassembled WGS sequence"/>
</dbReference>